<sequence length="209" mass="23801">MSIWRTRIAPTARSDVDFQLFRYQYWNRYHVSHHVSHNAGQIHLVALQQTWNAREKSGVWLSVTCPVLVCSRAIVRRHHTRRFRAALAAEFNKQGLDRHGKVMAGQTPSFQGTLHVILNPSLKQSKGSAIRQACASMLSEIMERNQQSRSMNHSTDRQHSTKGFGDKTRTKALDQGKALNSRTRAVRHWRPLRGSDALPSKGPEDLNTD</sequence>
<gene>
    <name evidence="2" type="ORF">FKW77_004362</name>
</gene>
<feature type="region of interest" description="Disordered" evidence="1">
    <location>
        <begin position="145"/>
        <end position="209"/>
    </location>
</feature>
<proteinExistence type="predicted"/>
<dbReference type="OrthoDB" id="10432065at2759"/>
<organism evidence="2 3">
    <name type="scientific">Venturia effusa</name>
    <dbReference type="NCBI Taxonomy" id="50376"/>
    <lineage>
        <taxon>Eukaryota</taxon>
        <taxon>Fungi</taxon>
        <taxon>Dikarya</taxon>
        <taxon>Ascomycota</taxon>
        <taxon>Pezizomycotina</taxon>
        <taxon>Dothideomycetes</taxon>
        <taxon>Pleosporomycetidae</taxon>
        <taxon>Venturiales</taxon>
        <taxon>Venturiaceae</taxon>
        <taxon>Venturia</taxon>
    </lineage>
</organism>
<dbReference type="AlphaFoldDB" id="A0A517L350"/>
<accession>A0A517L350</accession>
<dbReference type="Proteomes" id="UP000316270">
    <property type="component" value="Chromosome 4"/>
</dbReference>
<protein>
    <submittedName>
        <fullName evidence="2">Uncharacterized protein</fullName>
    </submittedName>
</protein>
<dbReference type="EMBL" id="CP042188">
    <property type="protein sequence ID" value="QDS70065.1"/>
    <property type="molecule type" value="Genomic_DNA"/>
</dbReference>
<name>A0A517L350_9PEZI</name>
<evidence type="ECO:0000256" key="1">
    <source>
        <dbReference type="SAM" id="MobiDB-lite"/>
    </source>
</evidence>
<feature type="compositionally biased region" description="Basic and acidic residues" evidence="1">
    <location>
        <begin position="154"/>
        <end position="174"/>
    </location>
</feature>
<evidence type="ECO:0000313" key="2">
    <source>
        <dbReference type="EMBL" id="QDS70065.1"/>
    </source>
</evidence>
<evidence type="ECO:0000313" key="3">
    <source>
        <dbReference type="Proteomes" id="UP000316270"/>
    </source>
</evidence>
<keyword evidence="3" id="KW-1185">Reference proteome</keyword>
<reference evidence="2 3" key="1">
    <citation type="submission" date="2019-07" db="EMBL/GenBank/DDBJ databases">
        <title>Finished genome of Venturia effusa.</title>
        <authorList>
            <person name="Young C.A."/>
            <person name="Cox M.P."/>
            <person name="Ganley A.R.D."/>
            <person name="David W.J."/>
        </authorList>
    </citation>
    <scope>NUCLEOTIDE SEQUENCE [LARGE SCALE GENOMIC DNA]</scope>
    <source>
        <strain evidence="3">albino</strain>
    </source>
</reference>